<gene>
    <name evidence="2" type="ORF">PPTG_21607</name>
</gene>
<organism evidence="2 3">
    <name type="scientific">Phytophthora nicotianae (strain INRA-310)</name>
    <name type="common">Phytophthora parasitica</name>
    <dbReference type="NCBI Taxonomy" id="761204"/>
    <lineage>
        <taxon>Eukaryota</taxon>
        <taxon>Sar</taxon>
        <taxon>Stramenopiles</taxon>
        <taxon>Oomycota</taxon>
        <taxon>Peronosporomycetes</taxon>
        <taxon>Peronosporales</taxon>
        <taxon>Peronosporaceae</taxon>
        <taxon>Phytophthora</taxon>
    </lineage>
</organism>
<feature type="region of interest" description="Disordered" evidence="1">
    <location>
        <begin position="1"/>
        <end position="37"/>
    </location>
</feature>
<dbReference type="RefSeq" id="XP_008896672.1">
    <property type="nucleotide sequence ID" value="XM_008898424.1"/>
</dbReference>
<evidence type="ECO:0000313" key="2">
    <source>
        <dbReference type="EMBL" id="ETN18831.1"/>
    </source>
</evidence>
<name>W2R0Q1_PHYN3</name>
<protein>
    <submittedName>
        <fullName evidence="2">Uncharacterized protein</fullName>
    </submittedName>
</protein>
<dbReference type="AlphaFoldDB" id="W2R0Q1"/>
<dbReference type="GeneID" id="20190206"/>
<reference evidence="2 3" key="2">
    <citation type="submission" date="2013-11" db="EMBL/GenBank/DDBJ databases">
        <title>The Genome Sequence of Phytophthora parasitica INRA-310.</title>
        <authorList>
            <consortium name="The Broad Institute Genomics Platform"/>
            <person name="Russ C."/>
            <person name="Tyler B."/>
            <person name="Panabieres F."/>
            <person name="Shan W."/>
            <person name="Tripathy S."/>
            <person name="Grunwald N."/>
            <person name="Machado M."/>
            <person name="Johnson C.S."/>
            <person name="Arredondo F."/>
            <person name="Hong C."/>
            <person name="Coffey M."/>
            <person name="Young S.K."/>
            <person name="Zeng Q."/>
            <person name="Gargeya S."/>
            <person name="Fitzgerald M."/>
            <person name="Abouelleil A."/>
            <person name="Alvarado L."/>
            <person name="Chapman S.B."/>
            <person name="Gainer-Dewar J."/>
            <person name="Goldberg J."/>
            <person name="Griggs A."/>
            <person name="Gujja S."/>
            <person name="Hansen M."/>
            <person name="Howarth C."/>
            <person name="Imamovic A."/>
            <person name="Ireland A."/>
            <person name="Larimer J."/>
            <person name="McCowan C."/>
            <person name="Murphy C."/>
            <person name="Pearson M."/>
            <person name="Poon T.W."/>
            <person name="Priest M."/>
            <person name="Roberts A."/>
            <person name="Saif S."/>
            <person name="Shea T."/>
            <person name="Sykes S."/>
            <person name="Wortman J."/>
            <person name="Nusbaum C."/>
            <person name="Birren B."/>
        </authorList>
    </citation>
    <scope>NUCLEOTIDE SEQUENCE [LARGE SCALE GENOMIC DNA]</scope>
    <source>
        <strain evidence="2 3">INRA-310</strain>
    </source>
</reference>
<sequence>MVPKGRRTGDTSASSRARVSASLAPSRTKFCGGVGGDREVELHYPRLEMS</sequence>
<feature type="compositionally biased region" description="Low complexity" evidence="1">
    <location>
        <begin position="12"/>
        <end position="27"/>
    </location>
</feature>
<evidence type="ECO:0000256" key="1">
    <source>
        <dbReference type="SAM" id="MobiDB-lite"/>
    </source>
</evidence>
<accession>W2R0Q1</accession>
<dbReference type="VEuPathDB" id="FungiDB:PPTG_21607"/>
<dbReference type="Proteomes" id="UP000018817">
    <property type="component" value="Unassembled WGS sequence"/>
</dbReference>
<reference evidence="3" key="1">
    <citation type="submission" date="2011-12" db="EMBL/GenBank/DDBJ databases">
        <authorList>
            <consortium name="The Broad Institute Genome Sequencing Platform"/>
            <person name="Russ C."/>
            <person name="Tyler B."/>
            <person name="Panabieres F."/>
            <person name="Shan W."/>
            <person name="Tripathy S."/>
            <person name="Grunwald N."/>
            <person name="Machado M."/>
            <person name="Young S.K."/>
            <person name="Zeng Q."/>
            <person name="Gargeya S."/>
            <person name="Fitzgerald M."/>
            <person name="Haas B."/>
            <person name="Abouelleil A."/>
            <person name="Alvarado L."/>
            <person name="Arachchi H.M."/>
            <person name="Berlin A."/>
            <person name="Chapman S.B."/>
            <person name="Gearin G."/>
            <person name="Goldberg J."/>
            <person name="Griggs A."/>
            <person name="Gujja S."/>
            <person name="Hansen M."/>
            <person name="Heiman D."/>
            <person name="Howarth C."/>
            <person name="Larimer J."/>
            <person name="Lui A."/>
            <person name="MacDonald P.J.P."/>
            <person name="McCowen C."/>
            <person name="Montmayeur A."/>
            <person name="Murphy C."/>
            <person name="Neiman D."/>
            <person name="Pearson M."/>
            <person name="Priest M."/>
            <person name="Roberts A."/>
            <person name="Saif S."/>
            <person name="Shea T."/>
            <person name="Sisk P."/>
            <person name="Stolte C."/>
            <person name="Sykes S."/>
            <person name="Wortman J."/>
            <person name="Nusbaum C."/>
            <person name="Birren B."/>
        </authorList>
    </citation>
    <scope>NUCLEOTIDE SEQUENCE [LARGE SCALE GENOMIC DNA]</scope>
    <source>
        <strain evidence="3">INRA-310</strain>
    </source>
</reference>
<dbReference type="EMBL" id="KI669566">
    <property type="protein sequence ID" value="ETN18831.1"/>
    <property type="molecule type" value="Genomic_DNA"/>
</dbReference>
<evidence type="ECO:0000313" key="3">
    <source>
        <dbReference type="Proteomes" id="UP000018817"/>
    </source>
</evidence>
<proteinExistence type="predicted"/>